<evidence type="ECO:0000313" key="7">
    <source>
        <dbReference type="Proteomes" id="UP001597173"/>
    </source>
</evidence>
<sequence>MLDDAPKPETSKSSARHATPTVALALGGGGARGLAHIHVIEVLDELGIRPQLIAGSSIGAIMGAAMAAGLSGKEIREHTLAAVGRPAEALGRIWGLRPATLAEAWINGFRIGQFNLERVLRAFLHPQIPDRFEDLRIPLKVITADFYEQCERVQERGPLYPALAASASLPAVFLPVRIDGRILIDGGLWNPIPFDHLAGAADITIGVDVVGRPTGDEGAIPNSIDSLYGASQLTMRAMIALKLEQCRPDILLQPEVGRFRVLDFLRAKDILDQSAGVRDDLKRALEMRLSGKADGQE</sequence>
<dbReference type="EMBL" id="JBHTNF010000002">
    <property type="protein sequence ID" value="MFD1327350.1"/>
    <property type="molecule type" value="Genomic_DNA"/>
</dbReference>
<dbReference type="Pfam" id="PF01734">
    <property type="entry name" value="Patatin"/>
    <property type="match status" value="1"/>
</dbReference>
<gene>
    <name evidence="6" type="ORF">ACFQ33_05525</name>
</gene>
<keyword evidence="7" id="KW-1185">Reference proteome</keyword>
<feature type="short sequence motif" description="GXGXXG" evidence="4">
    <location>
        <begin position="28"/>
        <end position="33"/>
    </location>
</feature>
<accession>A0ABW3YU30</accession>
<proteinExistence type="predicted"/>
<evidence type="ECO:0000256" key="2">
    <source>
        <dbReference type="ARBA" id="ARBA00022963"/>
    </source>
</evidence>
<evidence type="ECO:0000313" key="6">
    <source>
        <dbReference type="EMBL" id="MFD1327350.1"/>
    </source>
</evidence>
<dbReference type="PANTHER" id="PTHR14226">
    <property type="entry name" value="NEUROPATHY TARGET ESTERASE/SWISS CHEESE D.MELANOGASTER"/>
    <property type="match status" value="1"/>
</dbReference>
<evidence type="ECO:0000256" key="3">
    <source>
        <dbReference type="ARBA" id="ARBA00023098"/>
    </source>
</evidence>
<dbReference type="PROSITE" id="PS51635">
    <property type="entry name" value="PNPLA"/>
    <property type="match status" value="1"/>
</dbReference>
<evidence type="ECO:0000259" key="5">
    <source>
        <dbReference type="PROSITE" id="PS51635"/>
    </source>
</evidence>
<dbReference type="InterPro" id="IPR050301">
    <property type="entry name" value="NTE"/>
</dbReference>
<keyword evidence="2 4" id="KW-0442">Lipid degradation</keyword>
<feature type="active site" description="Proton acceptor" evidence="4">
    <location>
        <position position="185"/>
    </location>
</feature>
<dbReference type="Proteomes" id="UP001597173">
    <property type="component" value="Unassembled WGS sequence"/>
</dbReference>
<name>A0ABW3YU30_MYCRA</name>
<dbReference type="InterPro" id="IPR016035">
    <property type="entry name" value="Acyl_Trfase/lysoPLipase"/>
</dbReference>
<feature type="domain" description="PNPLA" evidence="5">
    <location>
        <begin position="24"/>
        <end position="198"/>
    </location>
</feature>
<reference evidence="7" key="1">
    <citation type="journal article" date="2019" name="Int. J. Syst. Evol. Microbiol.">
        <title>The Global Catalogue of Microorganisms (GCM) 10K type strain sequencing project: providing services to taxonomists for standard genome sequencing and annotation.</title>
        <authorList>
            <consortium name="The Broad Institute Genomics Platform"/>
            <consortium name="The Broad Institute Genome Sequencing Center for Infectious Disease"/>
            <person name="Wu L."/>
            <person name="Ma J."/>
        </authorList>
    </citation>
    <scope>NUCLEOTIDE SEQUENCE [LARGE SCALE GENOMIC DNA]</scope>
    <source>
        <strain evidence="7">CCUG 55609</strain>
    </source>
</reference>
<organism evidence="6 7">
    <name type="scientific">Mycoplana ramosa</name>
    <name type="common">Mycoplana bullata</name>
    <dbReference type="NCBI Taxonomy" id="40837"/>
    <lineage>
        <taxon>Bacteria</taxon>
        <taxon>Pseudomonadati</taxon>
        <taxon>Pseudomonadota</taxon>
        <taxon>Alphaproteobacteria</taxon>
        <taxon>Hyphomicrobiales</taxon>
        <taxon>Rhizobiaceae</taxon>
        <taxon>Mycoplana</taxon>
    </lineage>
</organism>
<dbReference type="RefSeq" id="WP_374835048.1">
    <property type="nucleotide sequence ID" value="NZ_JBHEEW010000001.1"/>
</dbReference>
<dbReference type="PANTHER" id="PTHR14226:SF29">
    <property type="entry name" value="NEUROPATHY TARGET ESTERASE SWS"/>
    <property type="match status" value="1"/>
</dbReference>
<keyword evidence="3 4" id="KW-0443">Lipid metabolism</keyword>
<dbReference type="Gene3D" id="3.40.1090.10">
    <property type="entry name" value="Cytosolic phospholipase A2 catalytic domain"/>
    <property type="match status" value="2"/>
</dbReference>
<dbReference type="InterPro" id="IPR002641">
    <property type="entry name" value="PNPLA_dom"/>
</dbReference>
<evidence type="ECO:0000256" key="4">
    <source>
        <dbReference type="PROSITE-ProRule" id="PRU01161"/>
    </source>
</evidence>
<feature type="short sequence motif" description="DGA/G" evidence="4">
    <location>
        <begin position="185"/>
        <end position="187"/>
    </location>
</feature>
<feature type="active site" description="Nucleophile" evidence="4">
    <location>
        <position position="57"/>
    </location>
</feature>
<protein>
    <submittedName>
        <fullName evidence="6">Patatin-like phospholipase family protein</fullName>
    </submittedName>
</protein>
<dbReference type="SUPFAM" id="SSF52151">
    <property type="entry name" value="FabD/lysophospholipase-like"/>
    <property type="match status" value="1"/>
</dbReference>
<evidence type="ECO:0000256" key="1">
    <source>
        <dbReference type="ARBA" id="ARBA00022801"/>
    </source>
</evidence>
<feature type="short sequence motif" description="GXSXG" evidence="4">
    <location>
        <begin position="55"/>
        <end position="59"/>
    </location>
</feature>
<comment type="caution">
    <text evidence="6">The sequence shown here is derived from an EMBL/GenBank/DDBJ whole genome shotgun (WGS) entry which is preliminary data.</text>
</comment>
<keyword evidence="1 4" id="KW-0378">Hydrolase</keyword>